<dbReference type="KEGG" id="sesp:BN6_40860"/>
<dbReference type="SUPFAM" id="SSF47090">
    <property type="entry name" value="PGBD-like"/>
    <property type="match status" value="1"/>
</dbReference>
<dbReference type="STRING" id="1179773.BN6_40860"/>
<name>K0K484_SACES</name>
<dbReference type="OrthoDB" id="7180791at2"/>
<dbReference type="InterPro" id="IPR002477">
    <property type="entry name" value="Peptidoglycan-bd-like"/>
</dbReference>
<dbReference type="AlphaFoldDB" id="K0K484"/>
<evidence type="ECO:0000313" key="3">
    <source>
        <dbReference type="EMBL" id="CCH31373.1"/>
    </source>
</evidence>
<evidence type="ECO:0000313" key="4">
    <source>
        <dbReference type="Proteomes" id="UP000006281"/>
    </source>
</evidence>
<proteinExistence type="predicted"/>
<feature type="compositionally biased region" description="Basic and acidic residues" evidence="1">
    <location>
        <begin position="117"/>
        <end position="126"/>
    </location>
</feature>
<organism evidence="3 4">
    <name type="scientific">Saccharothrix espanaensis (strain ATCC 51144 / DSM 44229 / JCM 9112 / NBRC 15066 / NRRL 15764)</name>
    <dbReference type="NCBI Taxonomy" id="1179773"/>
    <lineage>
        <taxon>Bacteria</taxon>
        <taxon>Bacillati</taxon>
        <taxon>Actinomycetota</taxon>
        <taxon>Actinomycetes</taxon>
        <taxon>Pseudonocardiales</taxon>
        <taxon>Pseudonocardiaceae</taxon>
        <taxon>Saccharothrix</taxon>
    </lineage>
</organism>
<keyword evidence="4" id="KW-1185">Reference proteome</keyword>
<feature type="compositionally biased region" description="Polar residues" evidence="1">
    <location>
        <begin position="105"/>
        <end position="114"/>
    </location>
</feature>
<feature type="domain" description="Peptidoglycan binding-like" evidence="2">
    <location>
        <begin position="170"/>
        <end position="220"/>
    </location>
</feature>
<dbReference type="InterPro" id="IPR036365">
    <property type="entry name" value="PGBD-like_sf"/>
</dbReference>
<evidence type="ECO:0000259" key="2">
    <source>
        <dbReference type="Pfam" id="PF01471"/>
    </source>
</evidence>
<dbReference type="InterPro" id="IPR036366">
    <property type="entry name" value="PGBDSf"/>
</dbReference>
<dbReference type="eggNOG" id="COG3409">
    <property type="taxonomic scope" value="Bacteria"/>
</dbReference>
<dbReference type="Gene3D" id="1.10.101.10">
    <property type="entry name" value="PGBD-like superfamily/PGBD"/>
    <property type="match status" value="1"/>
</dbReference>
<dbReference type="EMBL" id="HE804045">
    <property type="protein sequence ID" value="CCH31373.1"/>
    <property type="molecule type" value="Genomic_DNA"/>
</dbReference>
<dbReference type="InterPro" id="IPR023346">
    <property type="entry name" value="Lysozyme-like_dom_sf"/>
</dbReference>
<evidence type="ECO:0000256" key="1">
    <source>
        <dbReference type="SAM" id="MobiDB-lite"/>
    </source>
</evidence>
<dbReference type="PATRIC" id="fig|1179773.3.peg.4091"/>
<reference evidence="3 4" key="1">
    <citation type="journal article" date="2012" name="BMC Genomics">
        <title>Complete genome sequence of Saccharothrix espanaensis DSM 44229T and comparison to the other completely sequenced Pseudonocardiaceae.</title>
        <authorList>
            <person name="Strobel T."/>
            <person name="Al-Dilaimi A."/>
            <person name="Blom J."/>
            <person name="Gessner A."/>
            <person name="Kalinowski J."/>
            <person name="Luzhetska M."/>
            <person name="Puhler A."/>
            <person name="Szczepanowski R."/>
            <person name="Bechthold A."/>
            <person name="Ruckert C."/>
        </authorList>
    </citation>
    <scope>NUCLEOTIDE SEQUENCE [LARGE SCALE GENOMIC DNA]</scope>
    <source>
        <strain evidence="4">ATCC 51144 / DSM 44229 / JCM 9112 / NBRC 15066 / NRRL 15764</strain>
    </source>
</reference>
<dbReference type="Pfam" id="PF01471">
    <property type="entry name" value="PG_binding_1"/>
    <property type="match status" value="1"/>
</dbReference>
<feature type="region of interest" description="Disordered" evidence="1">
    <location>
        <begin position="96"/>
        <end position="128"/>
    </location>
</feature>
<dbReference type="Proteomes" id="UP000006281">
    <property type="component" value="Chromosome"/>
</dbReference>
<dbReference type="RefSeq" id="WP_015101485.1">
    <property type="nucleotide sequence ID" value="NC_019673.1"/>
</dbReference>
<sequence>MGDDESRPDPAAAATASEFMAALRVLRVWCGLTFRQVEAAARARGDVLPHTTIATALGRESLPREALVTTYVRACGADEPEVARWVAARRRLAVGDAAAKETSPRKTSSGTVSPRTADVRPAEPRRAGSRARRAVIGAVVAGVLSFGLQAAGSPERCADPLGMGDNGLCVKDLQVALQRTGFALPADGRFGPYTKMRVVAFQQLSGLPPTGIADQPTMDELARHRTITSWSPEQVEHRLREVFAEQPDQAVRLANCLSRLDPMWIYGRPDKTRDWGLFQLNDHEVLFDFRSDHNAALDPERNIQMARAVWRRTGDFSRWHCEQPIT</sequence>
<dbReference type="SUPFAM" id="SSF53955">
    <property type="entry name" value="Lysozyme-like"/>
    <property type="match status" value="1"/>
</dbReference>
<accession>K0K484</accession>
<protein>
    <recommendedName>
        <fullName evidence="2">Peptidoglycan binding-like domain-containing protein</fullName>
    </recommendedName>
</protein>
<dbReference type="HOGENOM" id="CLU_031460_0_0_11"/>
<gene>
    <name evidence="3" type="ordered locus">BN6_40860</name>
</gene>
<dbReference type="BioCyc" id="SESP1179773:BN6_RS42145-MONOMER"/>